<dbReference type="EMBL" id="JAVHUY010000048">
    <property type="protein sequence ID" value="MDQ7909902.1"/>
    <property type="molecule type" value="Genomic_DNA"/>
</dbReference>
<evidence type="ECO:0000256" key="3">
    <source>
        <dbReference type="PROSITE-ProRule" id="PRU00221"/>
    </source>
</evidence>
<keyword evidence="2" id="KW-0677">Repeat</keyword>
<comment type="caution">
    <text evidence="4">The sequence shown here is derived from an EMBL/GenBank/DDBJ whole genome shotgun (WGS) entry which is preliminary data.</text>
</comment>
<keyword evidence="1 3" id="KW-0853">WD repeat</keyword>
<dbReference type="Gene3D" id="2.130.10.10">
    <property type="entry name" value="YVTN repeat-like/Quinoprotein amine dehydrogenase"/>
    <property type="match status" value="2"/>
</dbReference>
<evidence type="ECO:0000313" key="5">
    <source>
        <dbReference type="Proteomes" id="UP001230908"/>
    </source>
</evidence>
<gene>
    <name evidence="4" type="ORF">RB614_35935</name>
</gene>
<reference evidence="4 5" key="1">
    <citation type="submission" date="2023-08" db="EMBL/GenBank/DDBJ databases">
        <title>Phytohabitans sansha sp. nov., isolated from marine sediment.</title>
        <authorList>
            <person name="Zhao Y."/>
            <person name="Yi K."/>
        </authorList>
    </citation>
    <scope>NUCLEOTIDE SEQUENCE [LARGE SCALE GENOMIC DNA]</scope>
    <source>
        <strain evidence="4 5">ZYX-F-186</strain>
    </source>
</reference>
<feature type="repeat" description="WD" evidence="3">
    <location>
        <begin position="265"/>
        <end position="299"/>
    </location>
</feature>
<feature type="repeat" description="WD" evidence="3">
    <location>
        <begin position="58"/>
        <end position="94"/>
    </location>
</feature>
<dbReference type="PROSITE" id="PS50294">
    <property type="entry name" value="WD_REPEATS_REGION"/>
    <property type="match status" value="1"/>
</dbReference>
<evidence type="ECO:0000313" key="4">
    <source>
        <dbReference type="EMBL" id="MDQ7909902.1"/>
    </source>
</evidence>
<dbReference type="PROSITE" id="PS50082">
    <property type="entry name" value="WD_REPEATS_2"/>
    <property type="match status" value="2"/>
</dbReference>
<dbReference type="InterPro" id="IPR020472">
    <property type="entry name" value="WD40_PAC1"/>
</dbReference>
<organism evidence="4 5">
    <name type="scientific">Phytohabitans maris</name>
    <dbReference type="NCBI Taxonomy" id="3071409"/>
    <lineage>
        <taxon>Bacteria</taxon>
        <taxon>Bacillati</taxon>
        <taxon>Actinomycetota</taxon>
        <taxon>Actinomycetes</taxon>
        <taxon>Micromonosporales</taxon>
        <taxon>Micromonosporaceae</taxon>
    </lineage>
</organism>
<dbReference type="InterPro" id="IPR015943">
    <property type="entry name" value="WD40/YVTN_repeat-like_dom_sf"/>
</dbReference>
<dbReference type="Proteomes" id="UP001230908">
    <property type="component" value="Unassembled WGS sequence"/>
</dbReference>
<dbReference type="InterPro" id="IPR001680">
    <property type="entry name" value="WD40_rpt"/>
</dbReference>
<dbReference type="Pfam" id="PF00400">
    <property type="entry name" value="WD40"/>
    <property type="match status" value="2"/>
</dbReference>
<evidence type="ECO:0000256" key="2">
    <source>
        <dbReference type="ARBA" id="ARBA00022737"/>
    </source>
</evidence>
<dbReference type="SMART" id="SM00320">
    <property type="entry name" value="WD40"/>
    <property type="match status" value="5"/>
</dbReference>
<sequence>MGETGDHRAVRESRTVLCGRTGGVEVAAIGNKRGEIEIRTAEPGEEGITFPGPPAVCFTGHFGPVKDLALATSGGRPALLSAGADGAVHVWDLDDRLTGRRPTRFSGAITSVRLTRGPGDALTVLAGDTSGNVGTADAELGTYRHFLGGRHEGEVTGVTVADLPVAGATRTLAVTCSTDKLIRLFDLATGEDVGRPFGGIVQYGQSSCQMTAVAAGSLAGRSVVVGAATGFFLRHTYNSLYVFTTRDWTDTGGRDLLTEPLFGNVSGHRKAIPCLTLGVVGGRDVIVTGSLDGYVRVWDGESFDRIGEPLAAGSAVYDVWAGELLGRGVLLAACGDERLRMWDTQTLTPLAEPVAAHDRAVRGVGVAEVADGPVVVTTGLDAKVRTWRPDGWSPRGAAHPLLFPGTAVDCAGSAVVVSSGATLVRFDLRELIPQPGSC</sequence>
<protein>
    <submittedName>
        <fullName evidence="4">Uncharacterized protein</fullName>
    </submittedName>
</protein>
<name>A0ABU0ZTU8_9ACTN</name>
<dbReference type="PANTHER" id="PTHR19855:SF11">
    <property type="entry name" value="RIBOSOME BIOGENESIS PROTEIN WDR12"/>
    <property type="match status" value="1"/>
</dbReference>
<dbReference type="SUPFAM" id="SSF50978">
    <property type="entry name" value="WD40 repeat-like"/>
    <property type="match status" value="1"/>
</dbReference>
<dbReference type="InterPro" id="IPR036322">
    <property type="entry name" value="WD40_repeat_dom_sf"/>
</dbReference>
<dbReference type="PRINTS" id="PR00320">
    <property type="entry name" value="GPROTEINBRPT"/>
</dbReference>
<dbReference type="PANTHER" id="PTHR19855">
    <property type="entry name" value="WD40 REPEAT PROTEIN 12, 37"/>
    <property type="match status" value="1"/>
</dbReference>
<dbReference type="PROSITE" id="PS00678">
    <property type="entry name" value="WD_REPEATS_1"/>
    <property type="match status" value="1"/>
</dbReference>
<accession>A0ABU0ZTU8</accession>
<proteinExistence type="predicted"/>
<keyword evidence="5" id="KW-1185">Reference proteome</keyword>
<evidence type="ECO:0000256" key="1">
    <source>
        <dbReference type="ARBA" id="ARBA00022574"/>
    </source>
</evidence>
<dbReference type="InterPro" id="IPR019775">
    <property type="entry name" value="WD40_repeat_CS"/>
</dbReference>